<sequence length="376" mass="42476">MPTVRVFILVALHYQWPIVQLDISNAFLHGALSETVFMKQPSGFVDNTHPHYVCRLKKAIYGLKQSPRQWYATLSQHLYQFGFKVSAADPSLLVYHSGSISLYILIYVDDILLTGNDQVNIDKLLDSLQGQFSMRNLGKLSQFLGIHVSSQKYGLHLSQTAYAKQILDKAGMANSKPVATPSVYKASVTTTAEVEFENPQLYRQIAGSLQYLTLTRPDITFAVQQVCQYMHKPLVSHFDALKRLLRYIQGTINQGLPLYKDELKLQSYTDSDWAGDSKDRKSVTGYCNFLGKSLISWQAKKQSIVARSSTEAEYRALATTASEVIWLRRLLADFRISSPQPTVIFCDNTSAIALANNPVFHARTKHIEVDCHFIRE</sequence>
<evidence type="ECO:0000313" key="3">
    <source>
        <dbReference type="Proteomes" id="UP000233837"/>
    </source>
</evidence>
<gene>
    <name evidence="2" type="ORF">MA16_Dca000073</name>
</gene>
<feature type="domain" description="Reverse transcriptase Ty1/copia-type" evidence="1">
    <location>
        <begin position="3"/>
        <end position="182"/>
    </location>
</feature>
<dbReference type="AlphaFoldDB" id="A0A2I0WSU6"/>
<keyword evidence="3" id="KW-1185">Reference proteome</keyword>
<reference evidence="2 3" key="2">
    <citation type="journal article" date="2017" name="Nature">
        <title>The Apostasia genome and the evolution of orchids.</title>
        <authorList>
            <person name="Zhang G.Q."/>
            <person name="Liu K.W."/>
            <person name="Li Z."/>
            <person name="Lohaus R."/>
            <person name="Hsiao Y.Y."/>
            <person name="Niu S.C."/>
            <person name="Wang J.Y."/>
            <person name="Lin Y.C."/>
            <person name="Xu Q."/>
            <person name="Chen L.J."/>
            <person name="Yoshida K."/>
            <person name="Fujiwara S."/>
            <person name="Wang Z.W."/>
            <person name="Zhang Y.Q."/>
            <person name="Mitsuda N."/>
            <person name="Wang M."/>
            <person name="Liu G.H."/>
            <person name="Pecoraro L."/>
            <person name="Huang H.X."/>
            <person name="Xiao X.J."/>
            <person name="Lin M."/>
            <person name="Wu X.Y."/>
            <person name="Wu W.L."/>
            <person name="Chen Y.Y."/>
            <person name="Chang S.B."/>
            <person name="Sakamoto S."/>
            <person name="Ohme-Takagi M."/>
            <person name="Yagi M."/>
            <person name="Zeng S.J."/>
            <person name="Shen C.Y."/>
            <person name="Yeh C.M."/>
            <person name="Luo Y.B."/>
            <person name="Tsai W.C."/>
            <person name="Van de Peer Y."/>
            <person name="Liu Z.J."/>
        </authorList>
    </citation>
    <scope>NUCLEOTIDE SEQUENCE [LARGE SCALE GENOMIC DNA]</scope>
    <source>
        <tissue evidence="2">The whole plant</tissue>
    </source>
</reference>
<proteinExistence type="predicted"/>
<organism evidence="2 3">
    <name type="scientific">Dendrobium catenatum</name>
    <dbReference type="NCBI Taxonomy" id="906689"/>
    <lineage>
        <taxon>Eukaryota</taxon>
        <taxon>Viridiplantae</taxon>
        <taxon>Streptophyta</taxon>
        <taxon>Embryophyta</taxon>
        <taxon>Tracheophyta</taxon>
        <taxon>Spermatophyta</taxon>
        <taxon>Magnoliopsida</taxon>
        <taxon>Liliopsida</taxon>
        <taxon>Asparagales</taxon>
        <taxon>Orchidaceae</taxon>
        <taxon>Epidendroideae</taxon>
        <taxon>Malaxideae</taxon>
        <taxon>Dendrobiinae</taxon>
        <taxon>Dendrobium</taxon>
    </lineage>
</organism>
<dbReference type="PANTHER" id="PTHR11439">
    <property type="entry name" value="GAG-POL-RELATED RETROTRANSPOSON"/>
    <property type="match status" value="1"/>
</dbReference>
<dbReference type="InterPro" id="IPR013103">
    <property type="entry name" value="RVT_2"/>
</dbReference>
<accession>A0A2I0WSU6</accession>
<dbReference type="EMBL" id="KZ502442">
    <property type="protein sequence ID" value="PKU78730.1"/>
    <property type="molecule type" value="Genomic_DNA"/>
</dbReference>
<dbReference type="Pfam" id="PF07727">
    <property type="entry name" value="RVT_2"/>
    <property type="match status" value="1"/>
</dbReference>
<reference evidence="2 3" key="1">
    <citation type="journal article" date="2016" name="Sci. Rep.">
        <title>The Dendrobium catenatum Lindl. genome sequence provides insights into polysaccharide synthase, floral development and adaptive evolution.</title>
        <authorList>
            <person name="Zhang G.Q."/>
            <person name="Xu Q."/>
            <person name="Bian C."/>
            <person name="Tsai W.C."/>
            <person name="Yeh C.M."/>
            <person name="Liu K.W."/>
            <person name="Yoshida K."/>
            <person name="Zhang L.S."/>
            <person name="Chang S.B."/>
            <person name="Chen F."/>
            <person name="Shi Y."/>
            <person name="Su Y.Y."/>
            <person name="Zhang Y.Q."/>
            <person name="Chen L.J."/>
            <person name="Yin Y."/>
            <person name="Lin M."/>
            <person name="Huang H."/>
            <person name="Deng H."/>
            <person name="Wang Z.W."/>
            <person name="Zhu S.L."/>
            <person name="Zhao X."/>
            <person name="Deng C."/>
            <person name="Niu S.C."/>
            <person name="Huang J."/>
            <person name="Wang M."/>
            <person name="Liu G.H."/>
            <person name="Yang H.J."/>
            <person name="Xiao X.J."/>
            <person name="Hsiao Y.Y."/>
            <person name="Wu W.L."/>
            <person name="Chen Y.Y."/>
            <person name="Mitsuda N."/>
            <person name="Ohme-Takagi M."/>
            <person name="Luo Y.B."/>
            <person name="Van de Peer Y."/>
            <person name="Liu Z.J."/>
        </authorList>
    </citation>
    <scope>NUCLEOTIDE SEQUENCE [LARGE SCALE GENOMIC DNA]</scope>
    <source>
        <tissue evidence="2">The whole plant</tissue>
    </source>
</reference>
<protein>
    <submittedName>
        <fullName evidence="2">Retrovirus-related Pol polyprotein from transposon TNT 1-94</fullName>
    </submittedName>
</protein>
<evidence type="ECO:0000313" key="2">
    <source>
        <dbReference type="EMBL" id="PKU78730.1"/>
    </source>
</evidence>
<dbReference type="PANTHER" id="PTHR11439:SF483">
    <property type="entry name" value="PEPTIDE SYNTHASE GLIP-LIKE, PUTATIVE (AFU_ORTHOLOGUE AFUA_3G12920)-RELATED"/>
    <property type="match status" value="1"/>
</dbReference>
<dbReference type="SUPFAM" id="SSF56672">
    <property type="entry name" value="DNA/RNA polymerases"/>
    <property type="match status" value="1"/>
</dbReference>
<evidence type="ECO:0000259" key="1">
    <source>
        <dbReference type="Pfam" id="PF07727"/>
    </source>
</evidence>
<dbReference type="CDD" id="cd09272">
    <property type="entry name" value="RNase_HI_RT_Ty1"/>
    <property type="match status" value="1"/>
</dbReference>
<dbReference type="Proteomes" id="UP000233837">
    <property type="component" value="Unassembled WGS sequence"/>
</dbReference>
<dbReference type="InterPro" id="IPR043502">
    <property type="entry name" value="DNA/RNA_pol_sf"/>
</dbReference>
<name>A0A2I0WSU6_9ASPA</name>